<comment type="caution">
    <text evidence="1">The sequence shown here is derived from an EMBL/GenBank/DDBJ whole genome shotgun (WGS) entry which is preliminary data.</text>
</comment>
<dbReference type="EMBL" id="CM041531">
    <property type="protein sequence ID" value="KAI3377235.1"/>
    <property type="molecule type" value="Genomic_DNA"/>
</dbReference>
<sequence>MQLVITRLGGNASPQPATPEPEQPSTPPVQPQSMPRPACLALPERYSGESGECCSFLVQCDLHFKNDPTAFYSDQAQVAFIISHLTGRAAALATAEWARGAAVCQDVKLFSQILTRMFDHSSLAREASRVLLGLRQGSRRVIDYGIQLRLTACGAFQPSRTLLLMGSTKGLRASWLPMIRLSSSRTWWTWRSASTTVSRRGRRSAAGPTGGPPNHRGRRGPSGNFVALQDLQLLPQLWIERHLQAEPWTSAEMTSATILTSQEFHLAITISEVLSKSKATSLPPHCPWDCAIDFLPGAPIPKDRLYAISGPERRAMDDDTSRRR</sequence>
<evidence type="ECO:0000313" key="2">
    <source>
        <dbReference type="Proteomes" id="UP000831701"/>
    </source>
</evidence>
<accession>A0ACB8XAW0</accession>
<protein>
    <submittedName>
        <fullName evidence="1">Uncharacterized protein</fullName>
    </submittedName>
</protein>
<keyword evidence="2" id="KW-1185">Reference proteome</keyword>
<evidence type="ECO:0000313" key="1">
    <source>
        <dbReference type="EMBL" id="KAI3377235.1"/>
    </source>
</evidence>
<organism evidence="1 2">
    <name type="scientific">Scortum barcoo</name>
    <name type="common">barcoo grunter</name>
    <dbReference type="NCBI Taxonomy" id="214431"/>
    <lineage>
        <taxon>Eukaryota</taxon>
        <taxon>Metazoa</taxon>
        <taxon>Chordata</taxon>
        <taxon>Craniata</taxon>
        <taxon>Vertebrata</taxon>
        <taxon>Euteleostomi</taxon>
        <taxon>Actinopterygii</taxon>
        <taxon>Neopterygii</taxon>
        <taxon>Teleostei</taxon>
        <taxon>Neoteleostei</taxon>
        <taxon>Acanthomorphata</taxon>
        <taxon>Eupercaria</taxon>
        <taxon>Centrarchiformes</taxon>
        <taxon>Terapontoidei</taxon>
        <taxon>Terapontidae</taxon>
        <taxon>Scortum</taxon>
    </lineage>
</organism>
<proteinExistence type="predicted"/>
<dbReference type="Proteomes" id="UP000831701">
    <property type="component" value="Chromosome 1"/>
</dbReference>
<reference evidence="1" key="1">
    <citation type="submission" date="2022-04" db="EMBL/GenBank/DDBJ databases">
        <title>Jade perch genome.</title>
        <authorList>
            <person name="Chao B."/>
        </authorList>
    </citation>
    <scope>NUCLEOTIDE SEQUENCE</scope>
    <source>
        <strain evidence="1">CB-2022</strain>
    </source>
</reference>
<gene>
    <name evidence="1" type="ORF">L3Q82_009146</name>
</gene>
<name>A0ACB8XAW0_9TELE</name>